<proteinExistence type="predicted"/>
<feature type="region of interest" description="Disordered" evidence="7">
    <location>
        <begin position="93"/>
        <end position="120"/>
    </location>
</feature>
<evidence type="ECO:0000256" key="2">
    <source>
        <dbReference type="ARBA" id="ARBA00023125"/>
    </source>
</evidence>
<evidence type="ECO:0000256" key="4">
    <source>
        <dbReference type="ARBA" id="ARBA00023242"/>
    </source>
</evidence>
<feature type="compositionally biased region" description="Polar residues" evidence="7">
    <location>
        <begin position="288"/>
        <end position="298"/>
    </location>
</feature>
<feature type="domain" description="Homeobox" evidence="8">
    <location>
        <begin position="220"/>
        <end position="280"/>
    </location>
</feature>
<dbReference type="VEuPathDB" id="VectorBase:CSON009170"/>
<keyword evidence="2 5" id="KW-0238">DNA-binding</keyword>
<dbReference type="OMA" id="MEHDSFD"/>
<feature type="compositionally biased region" description="Low complexity" evidence="7">
    <location>
        <begin position="171"/>
        <end position="208"/>
    </location>
</feature>
<feature type="region of interest" description="Disordered" evidence="7">
    <location>
        <begin position="279"/>
        <end position="298"/>
    </location>
</feature>
<dbReference type="EMBL" id="UFQT01000035">
    <property type="protein sequence ID" value="SSX18309.1"/>
    <property type="molecule type" value="Genomic_DNA"/>
</dbReference>
<sequence length="474" mass="52625">MESQGFDDQIFGEFSGPLSPMGAKAIIAHPHALAHHAHHPTQGHSIQVMLGMSHPGTDLHHHHHQNQQRLPEVQTLLPGSPKLDHYKTITYDTRTNEYQPNGQYSPQTIVNGNKSDYSPQRIHEYSANDGMQQVFHQPQNTSSQQHQTIITSNSPNSGQQIRKLNDNKMDASGASTPNTTTSSTSSNDNNGASSTTNGNNKSKSSSENSKGKGKTDSNGVKKKKTRTTFTAYQLEELERAFERAPYPDVFAREELALKLNLSESRVQVWFQNRRAKWRKREPPRKTGYINTGNNPTPQQLGGPTAQFPNFAPQATAVSPSGTVETWTYNQPTAYELTPHFNIISPATSPYGTFSGQYGAFESNLFPGVTTRHQYEYSSSPGRDVAGSQPDDHNKVSDYATMEQHHCNGVPGSGESKYDETKYVHIEDPKYSSCHIEDQAMKHHYAAGGHSEDSDQMGVIKSEESHSYVLPTFMH</sequence>
<dbReference type="GO" id="GO:0000977">
    <property type="term" value="F:RNA polymerase II transcription regulatory region sequence-specific DNA binding"/>
    <property type="evidence" value="ECO:0007669"/>
    <property type="project" value="TreeGrafter"/>
</dbReference>
<keyword evidence="4 5" id="KW-0539">Nucleus</keyword>
<dbReference type="FunFam" id="1.10.10.60:FF:000252">
    <property type="entry name" value="Retinal homeobox protein Rx-B"/>
    <property type="match status" value="1"/>
</dbReference>
<dbReference type="Gene3D" id="1.10.10.60">
    <property type="entry name" value="Homeodomain-like"/>
    <property type="match status" value="1"/>
</dbReference>
<feature type="DNA-binding region" description="Homeobox" evidence="5">
    <location>
        <begin position="222"/>
        <end position="281"/>
    </location>
</feature>
<dbReference type="InterPro" id="IPR050649">
    <property type="entry name" value="Paired_Homeobox_TFs"/>
</dbReference>
<dbReference type="GO" id="GO:0000981">
    <property type="term" value="F:DNA-binding transcription factor activity, RNA polymerase II-specific"/>
    <property type="evidence" value="ECO:0007669"/>
    <property type="project" value="InterPro"/>
</dbReference>
<accession>A0A336LP22</accession>
<dbReference type="CDD" id="cd00086">
    <property type="entry name" value="homeodomain"/>
    <property type="match status" value="1"/>
</dbReference>
<name>A0A336LP22_CULSO</name>
<evidence type="ECO:0000313" key="9">
    <source>
        <dbReference type="EMBL" id="SSX18309.1"/>
    </source>
</evidence>
<dbReference type="PANTHER" id="PTHR24329">
    <property type="entry name" value="HOMEOBOX PROTEIN ARISTALESS"/>
    <property type="match status" value="1"/>
</dbReference>
<dbReference type="PANTHER" id="PTHR24329:SF543">
    <property type="entry name" value="FI01017P-RELATED"/>
    <property type="match status" value="1"/>
</dbReference>
<protein>
    <submittedName>
        <fullName evidence="9">CSON009170 protein</fullName>
    </submittedName>
</protein>
<dbReference type="GO" id="GO:0005634">
    <property type="term" value="C:nucleus"/>
    <property type="evidence" value="ECO:0007669"/>
    <property type="project" value="UniProtKB-SubCell"/>
</dbReference>
<evidence type="ECO:0000259" key="8">
    <source>
        <dbReference type="PROSITE" id="PS50071"/>
    </source>
</evidence>
<dbReference type="Pfam" id="PF00046">
    <property type="entry name" value="Homeodomain"/>
    <property type="match status" value="1"/>
</dbReference>
<reference evidence="9" key="1">
    <citation type="submission" date="2018-07" db="EMBL/GenBank/DDBJ databases">
        <authorList>
            <person name="Quirk P.G."/>
            <person name="Krulwich T.A."/>
        </authorList>
    </citation>
    <scope>NUCLEOTIDE SEQUENCE</scope>
</reference>
<comment type="subcellular location">
    <subcellularLocation>
        <location evidence="1 5 6">Nucleus</location>
    </subcellularLocation>
</comment>
<dbReference type="SUPFAM" id="SSF46689">
    <property type="entry name" value="Homeodomain-like"/>
    <property type="match status" value="1"/>
</dbReference>
<dbReference type="PROSITE" id="PS00027">
    <property type="entry name" value="HOMEOBOX_1"/>
    <property type="match status" value="1"/>
</dbReference>
<dbReference type="InterPro" id="IPR001356">
    <property type="entry name" value="HD"/>
</dbReference>
<dbReference type="InterPro" id="IPR009057">
    <property type="entry name" value="Homeodomain-like_sf"/>
</dbReference>
<feature type="region of interest" description="Disordered" evidence="7">
    <location>
        <begin position="137"/>
        <end position="224"/>
    </location>
</feature>
<gene>
    <name evidence="9" type="primary">CSON009170</name>
</gene>
<dbReference type="InterPro" id="IPR017970">
    <property type="entry name" value="Homeobox_CS"/>
</dbReference>
<evidence type="ECO:0000256" key="6">
    <source>
        <dbReference type="RuleBase" id="RU000682"/>
    </source>
</evidence>
<dbReference type="SMART" id="SM00389">
    <property type="entry name" value="HOX"/>
    <property type="match status" value="1"/>
</dbReference>
<organism evidence="9">
    <name type="scientific">Culicoides sonorensis</name>
    <name type="common">Biting midge</name>
    <dbReference type="NCBI Taxonomy" id="179676"/>
    <lineage>
        <taxon>Eukaryota</taxon>
        <taxon>Metazoa</taxon>
        <taxon>Ecdysozoa</taxon>
        <taxon>Arthropoda</taxon>
        <taxon>Hexapoda</taxon>
        <taxon>Insecta</taxon>
        <taxon>Pterygota</taxon>
        <taxon>Neoptera</taxon>
        <taxon>Endopterygota</taxon>
        <taxon>Diptera</taxon>
        <taxon>Nematocera</taxon>
        <taxon>Chironomoidea</taxon>
        <taxon>Ceratopogonidae</taxon>
        <taxon>Ceratopogoninae</taxon>
        <taxon>Culicoides</taxon>
        <taxon>Monoculicoides</taxon>
    </lineage>
</organism>
<evidence type="ECO:0000256" key="3">
    <source>
        <dbReference type="ARBA" id="ARBA00023155"/>
    </source>
</evidence>
<dbReference type="PROSITE" id="PS50071">
    <property type="entry name" value="HOMEOBOX_2"/>
    <property type="match status" value="1"/>
</dbReference>
<evidence type="ECO:0000256" key="7">
    <source>
        <dbReference type="SAM" id="MobiDB-lite"/>
    </source>
</evidence>
<keyword evidence="3 5" id="KW-0371">Homeobox</keyword>
<evidence type="ECO:0000256" key="5">
    <source>
        <dbReference type="PROSITE-ProRule" id="PRU00108"/>
    </source>
</evidence>
<dbReference type="AlphaFoldDB" id="A0A336LP22"/>
<feature type="compositionally biased region" description="Polar residues" evidence="7">
    <location>
        <begin position="137"/>
        <end position="162"/>
    </location>
</feature>
<evidence type="ECO:0000256" key="1">
    <source>
        <dbReference type="ARBA" id="ARBA00004123"/>
    </source>
</evidence>
<feature type="compositionally biased region" description="Polar residues" evidence="7">
    <location>
        <begin position="93"/>
        <end position="118"/>
    </location>
</feature>